<organism evidence="1 2">
    <name type="scientific">Glaciimonas immobilis</name>
    <dbReference type="NCBI Taxonomy" id="728004"/>
    <lineage>
        <taxon>Bacteria</taxon>
        <taxon>Pseudomonadati</taxon>
        <taxon>Pseudomonadota</taxon>
        <taxon>Betaproteobacteria</taxon>
        <taxon>Burkholderiales</taxon>
        <taxon>Oxalobacteraceae</taxon>
        <taxon>Glaciimonas</taxon>
    </lineage>
</organism>
<sequence>MSISTATPIQSRLHIIQRLTSQSNALTTLLSVFDVLTSDGQKNALIDCHELTTDVSIEQSALIGGAA</sequence>
<accession>A0A840RMX3</accession>
<keyword evidence="2" id="KW-1185">Reference proteome</keyword>
<evidence type="ECO:0000313" key="1">
    <source>
        <dbReference type="EMBL" id="MBB5198298.1"/>
    </source>
</evidence>
<gene>
    <name evidence="1" type="ORF">HNR39_000108</name>
</gene>
<comment type="caution">
    <text evidence="1">The sequence shown here is derived from an EMBL/GenBank/DDBJ whole genome shotgun (WGS) entry which is preliminary data.</text>
</comment>
<dbReference type="AlphaFoldDB" id="A0A840RMX3"/>
<dbReference type="RefSeq" id="WP_168052209.1">
    <property type="nucleotide sequence ID" value="NZ_JAAOZT010000002.1"/>
</dbReference>
<reference evidence="1 2" key="1">
    <citation type="submission" date="2020-08" db="EMBL/GenBank/DDBJ databases">
        <title>Genomic Encyclopedia of Type Strains, Phase IV (KMG-IV): sequencing the most valuable type-strain genomes for metagenomic binning, comparative biology and taxonomic classification.</title>
        <authorList>
            <person name="Goeker M."/>
        </authorList>
    </citation>
    <scope>NUCLEOTIDE SEQUENCE [LARGE SCALE GENOMIC DNA]</scope>
    <source>
        <strain evidence="1 2">DSM 23240</strain>
    </source>
</reference>
<proteinExistence type="predicted"/>
<dbReference type="EMBL" id="JACHHQ010000001">
    <property type="protein sequence ID" value="MBB5198298.1"/>
    <property type="molecule type" value="Genomic_DNA"/>
</dbReference>
<evidence type="ECO:0000313" key="2">
    <source>
        <dbReference type="Proteomes" id="UP000571084"/>
    </source>
</evidence>
<name>A0A840RMX3_9BURK</name>
<protein>
    <submittedName>
        <fullName evidence="1">Uncharacterized protein</fullName>
    </submittedName>
</protein>
<dbReference type="Proteomes" id="UP000571084">
    <property type="component" value="Unassembled WGS sequence"/>
</dbReference>